<organism evidence="2 3">
    <name type="scientific">Neobacillus mesonae</name>
    <dbReference type="NCBI Taxonomy" id="1193713"/>
    <lineage>
        <taxon>Bacteria</taxon>
        <taxon>Bacillati</taxon>
        <taxon>Bacillota</taxon>
        <taxon>Bacilli</taxon>
        <taxon>Bacillales</taxon>
        <taxon>Bacillaceae</taxon>
        <taxon>Neobacillus</taxon>
    </lineage>
</organism>
<dbReference type="EMBL" id="CP022572">
    <property type="protein sequence ID" value="AZU60346.1"/>
    <property type="molecule type" value="Genomic_DNA"/>
</dbReference>
<dbReference type="KEGG" id="nmk:CHR53_03160"/>
<dbReference type="Proteomes" id="UP000282892">
    <property type="component" value="Chromosome"/>
</dbReference>
<feature type="transmembrane region" description="Helical" evidence="1">
    <location>
        <begin position="37"/>
        <end position="60"/>
    </location>
</feature>
<evidence type="ECO:0008006" key="4">
    <source>
        <dbReference type="Google" id="ProtNLM"/>
    </source>
</evidence>
<protein>
    <recommendedName>
        <fullName evidence="4">Ferric oxidoreductase domain-containing protein</fullName>
    </recommendedName>
</protein>
<dbReference type="OrthoDB" id="2871924at2"/>
<keyword evidence="1" id="KW-1133">Transmembrane helix</keyword>
<name>A0A3T0HTB6_9BACI</name>
<feature type="transmembrane region" description="Helical" evidence="1">
    <location>
        <begin position="116"/>
        <end position="134"/>
    </location>
</feature>
<evidence type="ECO:0000256" key="1">
    <source>
        <dbReference type="SAM" id="Phobius"/>
    </source>
</evidence>
<keyword evidence="1" id="KW-0812">Transmembrane</keyword>
<feature type="transmembrane region" description="Helical" evidence="1">
    <location>
        <begin position="81"/>
        <end position="104"/>
    </location>
</feature>
<evidence type="ECO:0000313" key="2">
    <source>
        <dbReference type="EMBL" id="AZU60346.1"/>
    </source>
</evidence>
<accession>A0A3T0HTB6</accession>
<evidence type="ECO:0000313" key="3">
    <source>
        <dbReference type="Proteomes" id="UP000282892"/>
    </source>
</evidence>
<proteinExistence type="predicted"/>
<keyword evidence="1" id="KW-0472">Membrane</keyword>
<feature type="transmembrane region" description="Helical" evidence="1">
    <location>
        <begin position="146"/>
        <end position="165"/>
    </location>
</feature>
<feature type="transmembrane region" description="Helical" evidence="1">
    <location>
        <begin position="7"/>
        <end position="25"/>
    </location>
</feature>
<sequence>MYYRLWTFINVFLIVVSIVYIWVFRPHDGSLAVIGQVLAQAAIILFLVNINMYFIFLVIRKTTIRMVKIRLAKFSRHFMKWHIPIAICGTAAITGHAVINLTQFGPLIGFSHLKLLTGYLALAMLSLTLFAGLLRHKKASGFRRKFHLTAAMTFLGIFIIHMVVLI</sequence>
<gene>
    <name evidence="2" type="ORF">CHR53_03160</name>
</gene>
<keyword evidence="3" id="KW-1185">Reference proteome</keyword>
<dbReference type="AlphaFoldDB" id="A0A3T0HTB6"/>
<reference evidence="2 3" key="1">
    <citation type="submission" date="2017-07" db="EMBL/GenBank/DDBJ databases">
        <title>The complete genome sequence of Bacillus mesonae strain H20-5, an efficient strain improving plant abiotic stress resistance.</title>
        <authorList>
            <person name="Kim S.Y."/>
            <person name="Song H."/>
            <person name="Sang M.K."/>
            <person name="Weon H.-Y."/>
            <person name="Song J."/>
        </authorList>
    </citation>
    <scope>NUCLEOTIDE SEQUENCE [LARGE SCALE GENOMIC DNA]</scope>
    <source>
        <strain evidence="2 3">H20-5</strain>
    </source>
</reference>